<feature type="transmembrane region" description="Helical" evidence="7">
    <location>
        <begin position="173"/>
        <end position="194"/>
    </location>
</feature>
<dbReference type="GO" id="GO:0005886">
    <property type="term" value="C:plasma membrane"/>
    <property type="evidence" value="ECO:0007669"/>
    <property type="project" value="TreeGrafter"/>
</dbReference>
<feature type="transmembrane region" description="Helical" evidence="7">
    <location>
        <begin position="329"/>
        <end position="350"/>
    </location>
</feature>
<organism evidence="8 9">
    <name type="scientific">Lachancea mirantina</name>
    <dbReference type="NCBI Taxonomy" id="1230905"/>
    <lineage>
        <taxon>Eukaryota</taxon>
        <taxon>Fungi</taxon>
        <taxon>Dikarya</taxon>
        <taxon>Ascomycota</taxon>
        <taxon>Saccharomycotina</taxon>
        <taxon>Saccharomycetes</taxon>
        <taxon>Saccharomycetales</taxon>
        <taxon>Saccharomycetaceae</taxon>
        <taxon>Lachancea</taxon>
    </lineage>
</organism>
<evidence type="ECO:0000256" key="5">
    <source>
        <dbReference type="ARBA" id="ARBA00022989"/>
    </source>
</evidence>
<evidence type="ECO:0000256" key="7">
    <source>
        <dbReference type="SAM" id="Phobius"/>
    </source>
</evidence>
<keyword evidence="9" id="KW-1185">Reference proteome</keyword>
<dbReference type="Proteomes" id="UP000191024">
    <property type="component" value="Chromosome F"/>
</dbReference>
<evidence type="ECO:0000256" key="6">
    <source>
        <dbReference type="ARBA" id="ARBA00023136"/>
    </source>
</evidence>
<dbReference type="OrthoDB" id="46396at2759"/>
<dbReference type="EMBL" id="LT598467">
    <property type="protein sequence ID" value="SCU96440.1"/>
    <property type="molecule type" value="Genomic_DNA"/>
</dbReference>
<keyword evidence="4 7" id="KW-0812">Transmembrane</keyword>
<comment type="subcellular location">
    <subcellularLocation>
        <location evidence="1">Membrane</location>
        <topology evidence="1">Multi-pass membrane protein</topology>
    </subcellularLocation>
</comment>
<reference evidence="9" key="1">
    <citation type="submission" date="2016-03" db="EMBL/GenBank/DDBJ databases">
        <authorList>
            <person name="Devillers H."/>
        </authorList>
    </citation>
    <scope>NUCLEOTIDE SEQUENCE [LARGE SCALE GENOMIC DNA]</scope>
</reference>
<dbReference type="AlphaFoldDB" id="A0A1G4JZ17"/>
<sequence>MAVEADSALIRDGSNRMDEELLLENAPLSQKLRNLTYLTFLLLGVALLWPWNSFLSATSYFQQDVFGGTSIYAKIYVSTMMSISTISSVVINLWLSRRQHSYSQRVVRGLVWEVLVFGSLCALVSLHKLLPQGVVFSILMILVLVSAAGTAMTQNGCMAIANLFGSEFSQAVMMGQAVAGFLPSIALFGLSFIGEVKSQSSLGIFVFFLTTVLISIAATVAYRAGKVGACDSSDLAPPHSYEDQNKQNTVPFAVLYSKLKYVVLAIFTAFVVTLTFPVFAANTLVMGLPLHNSQFIPLVFTIWNLGDLYGRSISDHWVFQSTFFTPWKIFLYSVGRFLLVPIFFFFNINGTSHTSNRVLSDMCYLLLQFIFGVTNGNVVSISFMKVPTLLQTDQERKAAGGFTNIFLSTGLALGSVVSYGLVFFLESYK</sequence>
<gene>
    <name evidence="8" type="ORF">LAMI_0F06568G</name>
</gene>
<evidence type="ECO:0000256" key="2">
    <source>
        <dbReference type="ARBA" id="ARBA00007965"/>
    </source>
</evidence>
<keyword evidence="5 7" id="KW-1133">Transmembrane helix</keyword>
<dbReference type="PIRSF" id="PIRSF016379">
    <property type="entry name" value="ENT"/>
    <property type="match status" value="1"/>
</dbReference>
<dbReference type="InterPro" id="IPR036259">
    <property type="entry name" value="MFS_trans_sf"/>
</dbReference>
<dbReference type="InterPro" id="IPR002259">
    <property type="entry name" value="Eqnu_transpt"/>
</dbReference>
<feature type="transmembrane region" description="Helical" evidence="7">
    <location>
        <begin position="404"/>
        <end position="425"/>
    </location>
</feature>
<feature type="transmembrane region" description="Helical" evidence="7">
    <location>
        <begin position="261"/>
        <end position="280"/>
    </location>
</feature>
<evidence type="ECO:0000313" key="9">
    <source>
        <dbReference type="Proteomes" id="UP000191024"/>
    </source>
</evidence>
<protein>
    <submittedName>
        <fullName evidence="8">LAMI_0F06568g1_1</fullName>
    </submittedName>
</protein>
<dbReference type="GO" id="GO:0034257">
    <property type="term" value="F:nicotinamide riboside transmembrane transporter activity"/>
    <property type="evidence" value="ECO:0007669"/>
    <property type="project" value="TreeGrafter"/>
</dbReference>
<comment type="similarity">
    <text evidence="2">Belongs to the SLC29A/ENT transporter (TC 2.A.57) family.</text>
</comment>
<evidence type="ECO:0000256" key="4">
    <source>
        <dbReference type="ARBA" id="ARBA00022692"/>
    </source>
</evidence>
<dbReference type="Pfam" id="PF01733">
    <property type="entry name" value="Nucleoside_tran"/>
    <property type="match status" value="2"/>
</dbReference>
<accession>A0A1G4JZ17</accession>
<keyword evidence="6 7" id="KW-0472">Membrane</keyword>
<feature type="transmembrane region" description="Helical" evidence="7">
    <location>
        <begin position="362"/>
        <end position="384"/>
    </location>
</feature>
<evidence type="ECO:0000313" key="8">
    <source>
        <dbReference type="EMBL" id="SCU96440.1"/>
    </source>
</evidence>
<dbReference type="GO" id="GO:0000329">
    <property type="term" value="C:fungal-type vacuole membrane"/>
    <property type="evidence" value="ECO:0007669"/>
    <property type="project" value="TreeGrafter"/>
</dbReference>
<keyword evidence="3" id="KW-0813">Transport</keyword>
<feature type="transmembrane region" description="Helical" evidence="7">
    <location>
        <begin position="133"/>
        <end position="152"/>
    </location>
</feature>
<dbReference type="SUPFAM" id="SSF103473">
    <property type="entry name" value="MFS general substrate transporter"/>
    <property type="match status" value="1"/>
</dbReference>
<feature type="transmembrane region" description="Helical" evidence="7">
    <location>
        <begin position="107"/>
        <end position="127"/>
    </location>
</feature>
<proteinExistence type="inferred from homology"/>
<evidence type="ECO:0000256" key="3">
    <source>
        <dbReference type="ARBA" id="ARBA00022448"/>
    </source>
</evidence>
<feature type="transmembrane region" description="Helical" evidence="7">
    <location>
        <begin position="200"/>
        <end position="222"/>
    </location>
</feature>
<feature type="transmembrane region" description="Helical" evidence="7">
    <location>
        <begin position="35"/>
        <end position="51"/>
    </location>
</feature>
<evidence type="ECO:0000256" key="1">
    <source>
        <dbReference type="ARBA" id="ARBA00004141"/>
    </source>
</evidence>
<feature type="transmembrane region" description="Helical" evidence="7">
    <location>
        <begin position="71"/>
        <end position="95"/>
    </location>
</feature>
<dbReference type="PANTHER" id="PTHR10332">
    <property type="entry name" value="EQUILIBRATIVE NUCLEOSIDE TRANSPORTER"/>
    <property type="match status" value="1"/>
</dbReference>
<dbReference type="STRING" id="1230905.A0A1G4JZ17"/>
<dbReference type="PANTHER" id="PTHR10332:SF88">
    <property type="entry name" value="EQUILIBRATIVE NUCLEOSIDE TRANSPORTER 1, ISOFORM A"/>
    <property type="match status" value="1"/>
</dbReference>
<name>A0A1G4JZ17_9SACH</name>
<dbReference type="GO" id="GO:0015205">
    <property type="term" value="F:nucleobase transmembrane transporter activity"/>
    <property type="evidence" value="ECO:0007669"/>
    <property type="project" value="TreeGrafter"/>
</dbReference>